<comment type="caution">
    <text evidence="1">The sequence shown here is derived from an EMBL/GenBank/DDBJ whole genome shotgun (WGS) entry which is preliminary data.</text>
</comment>
<gene>
    <name evidence="1" type="ORF">AFUS01_LOCUS37977</name>
</gene>
<accession>A0A8J2L3C8</accession>
<organism evidence="1 2">
    <name type="scientific">Allacma fusca</name>
    <dbReference type="NCBI Taxonomy" id="39272"/>
    <lineage>
        <taxon>Eukaryota</taxon>
        <taxon>Metazoa</taxon>
        <taxon>Ecdysozoa</taxon>
        <taxon>Arthropoda</taxon>
        <taxon>Hexapoda</taxon>
        <taxon>Collembola</taxon>
        <taxon>Symphypleona</taxon>
        <taxon>Sminthuridae</taxon>
        <taxon>Allacma</taxon>
    </lineage>
</organism>
<reference evidence="1" key="1">
    <citation type="submission" date="2021-06" db="EMBL/GenBank/DDBJ databases">
        <authorList>
            <person name="Hodson N. C."/>
            <person name="Mongue J. A."/>
            <person name="Jaron S. K."/>
        </authorList>
    </citation>
    <scope>NUCLEOTIDE SEQUENCE</scope>
</reference>
<proteinExistence type="predicted"/>
<dbReference type="EMBL" id="CAJVCH010545846">
    <property type="protein sequence ID" value="CAG7828024.1"/>
    <property type="molecule type" value="Genomic_DNA"/>
</dbReference>
<evidence type="ECO:0000313" key="1">
    <source>
        <dbReference type="EMBL" id="CAG7828024.1"/>
    </source>
</evidence>
<keyword evidence="2" id="KW-1185">Reference proteome</keyword>
<evidence type="ECO:0000313" key="2">
    <source>
        <dbReference type="Proteomes" id="UP000708208"/>
    </source>
</evidence>
<dbReference type="AlphaFoldDB" id="A0A8J2L3C8"/>
<sequence length="80" mass="9335">MGENLYLSYNTEPLPVQVHLEQAIKYWGNLIDPYKTDHYHLYKKNVLPSSGSSLRDLRVFFLPNIIASEILLLVFLHPSY</sequence>
<name>A0A8J2L3C8_9HEXA</name>
<protein>
    <submittedName>
        <fullName evidence="1">Uncharacterized protein</fullName>
    </submittedName>
</protein>
<dbReference type="Proteomes" id="UP000708208">
    <property type="component" value="Unassembled WGS sequence"/>
</dbReference>